<feature type="domain" description="PKD" evidence="2">
    <location>
        <begin position="1094"/>
        <end position="1131"/>
    </location>
</feature>
<evidence type="ECO:0000256" key="1">
    <source>
        <dbReference type="SAM" id="SignalP"/>
    </source>
</evidence>
<organism evidence="3 4">
    <name type="scientific">Taibaiella lutea</name>
    <dbReference type="NCBI Taxonomy" id="2608001"/>
    <lineage>
        <taxon>Bacteria</taxon>
        <taxon>Pseudomonadati</taxon>
        <taxon>Bacteroidota</taxon>
        <taxon>Chitinophagia</taxon>
        <taxon>Chitinophagales</taxon>
        <taxon>Chitinophagaceae</taxon>
        <taxon>Taibaiella</taxon>
    </lineage>
</organism>
<dbReference type="NCBIfam" id="TIGR04183">
    <property type="entry name" value="Por_Secre_tail"/>
    <property type="match status" value="1"/>
</dbReference>
<reference evidence="3 4" key="1">
    <citation type="submission" date="2019-09" db="EMBL/GenBank/DDBJ databases">
        <title>Genome sequence and assembly of Taibaiella sp.</title>
        <authorList>
            <person name="Chhetri G."/>
        </authorList>
    </citation>
    <scope>NUCLEOTIDE SEQUENCE [LARGE SCALE GENOMIC DNA]</scope>
    <source>
        <strain evidence="3 4">KVB11</strain>
    </source>
</reference>
<dbReference type="RefSeq" id="WP_150032936.1">
    <property type="nucleotide sequence ID" value="NZ_VWSH01000003.1"/>
</dbReference>
<feature type="chain" id="PRO_5024433417" evidence="1">
    <location>
        <begin position="33"/>
        <end position="1245"/>
    </location>
</feature>
<gene>
    <name evidence="3" type="ORF">F0919_11610</name>
</gene>
<dbReference type="InterPro" id="IPR022409">
    <property type="entry name" value="PKD/Chitinase_dom"/>
</dbReference>
<dbReference type="SUPFAM" id="SSF49299">
    <property type="entry name" value="PKD domain"/>
    <property type="match status" value="1"/>
</dbReference>
<accession>A0A5M6CDD3</accession>
<proteinExistence type="predicted"/>
<feature type="signal peptide" evidence="1">
    <location>
        <begin position="1"/>
        <end position="32"/>
    </location>
</feature>
<dbReference type="CDD" id="cd00146">
    <property type="entry name" value="PKD"/>
    <property type="match status" value="1"/>
</dbReference>
<evidence type="ECO:0000259" key="2">
    <source>
        <dbReference type="PROSITE" id="PS50093"/>
    </source>
</evidence>
<dbReference type="Gene3D" id="2.60.40.10">
    <property type="entry name" value="Immunoglobulins"/>
    <property type="match status" value="1"/>
</dbReference>
<keyword evidence="1" id="KW-0732">Signal</keyword>
<dbReference type="Pfam" id="PF18911">
    <property type="entry name" value="PKD_4"/>
    <property type="match status" value="1"/>
</dbReference>
<dbReference type="Proteomes" id="UP000323632">
    <property type="component" value="Unassembled WGS sequence"/>
</dbReference>
<dbReference type="Pfam" id="PF18962">
    <property type="entry name" value="Por_Secre_tail"/>
    <property type="match status" value="1"/>
</dbReference>
<protein>
    <submittedName>
        <fullName evidence="3">T9SS type A sorting domain-containing protein</fullName>
    </submittedName>
</protein>
<dbReference type="InterPro" id="IPR013783">
    <property type="entry name" value="Ig-like_fold"/>
</dbReference>
<dbReference type="AlphaFoldDB" id="A0A5M6CDD3"/>
<dbReference type="PROSITE" id="PS50093">
    <property type="entry name" value="PKD"/>
    <property type="match status" value="1"/>
</dbReference>
<comment type="caution">
    <text evidence="3">The sequence shown here is derived from an EMBL/GenBank/DDBJ whole genome shotgun (WGS) entry which is preliminary data.</text>
</comment>
<sequence length="1245" mass="133385">MMHNLQVKKGCRTLNVAFVTAFLLLTSVFVGRAQTTITTTGSFTNDTTLSTVTFNFQNTNSYAVVITGLDGIMADYGQNYVALWYKTSAINGSPGAIDVSNGWTMYTSSGNVSGIANISNNTTQPFLTGMNLVIPANTTYGLAVVATGSGAMLRCGLGSPAFSIGGGGCNVISGSNSGYASNNPPPAAPNFSPVAWLGKITFAQVVACTGTPAAATISGPLNVCSNALFTLTSTPYPAGTTISYQWQKYNSVTLVWEDIASETSNTYNCVSGITAATQFRLKTSCTPSGTPSYSNTLTVSIGGGLPGGVYTINNNAQSSATNFVSFSAAAAAMRCGITGAVTLNVDPNSGPYTEQVAFNNIPGTSNVNKIRINGRNRILQYANVDNTNPGILNILGTRYITVDSLTIRSLSTSIGIGAVISDTAKYDSLTHCFVDMRSLNVTSSAYTAGVSLSNYYYNSSFDYSSTENCYIGHNYILGGTGIGGPYYGIIDDYYYNNQQYQTDSGNVMDYNTIENFVYGGILTSGDNGTSICYNDIHRTNKASTSYFMGIRVYSGDYNNNSSALSLNKIKIVGNRIHDPSNQSSNTGFMGIYVLTDWYNGLNNNNEQSNILIANNAIYNVNSSSSSYVYGIYCIGGNNYNNNSTTDWDTTKIYHNTIDLSMVNSTTAGNTVGIYYINDYYNGNTNNDDEALFIRNNIVTVTGNNTSNAAFGFLYTDNYLNNSNYEIYPQRNNFYLNNPATTQYYGSYNGVNYNTMAAFQLANPTMEVGSLSVNPQYTSPATGDLTPLNYALYGNGLNVLADVSTDILGRQRSSAPTPGAFEITTDAGVSALASPLGIYCSSIKMVSVVLHNYGMLNVTNTQVQWTLNGVAQPTVAFTGNIAPNGNATVNLGNGLFLPNTPVTIKAWTYMPNGQTDGIPTNDTLTITTQSSTSVPVDIGPDDSICTGNTLTLNAGYPGSNYVWDNNSTAQTRTIQNAGTYYVMLTAYDGCIGVDTMKLYLRPLPVVDLGPDVEICEGTTYTFDAGHPGATYMWDNGVTTQTRTVDTAGDYEAQVTDGFGCTGVDNVSVGMKDIPLIDGINATHADSGLYTFYPLNPRYIINYVWNFGDGTPEVSGYMVQHQYAHNGIYTVTLKMEGECTGLIVAKSRTVDVFNASGEGTGISNTKFNGDISLYPNPAKNTLQIDNKSDAKMKRVAVYNTLGQLIIDQAADNAQHHQLNTSILSSGLYSIRIETDKGIAVQKFEVMK</sequence>
<dbReference type="InterPro" id="IPR035986">
    <property type="entry name" value="PKD_dom_sf"/>
</dbReference>
<dbReference type="EMBL" id="VWSH01000003">
    <property type="protein sequence ID" value="KAA5533188.1"/>
    <property type="molecule type" value="Genomic_DNA"/>
</dbReference>
<dbReference type="SMART" id="SM00089">
    <property type="entry name" value="PKD"/>
    <property type="match status" value="1"/>
</dbReference>
<name>A0A5M6CDD3_9BACT</name>
<evidence type="ECO:0000313" key="4">
    <source>
        <dbReference type="Proteomes" id="UP000323632"/>
    </source>
</evidence>
<evidence type="ECO:0000313" key="3">
    <source>
        <dbReference type="EMBL" id="KAA5533188.1"/>
    </source>
</evidence>
<dbReference type="InterPro" id="IPR026444">
    <property type="entry name" value="Secre_tail"/>
</dbReference>
<dbReference type="InterPro" id="IPR000601">
    <property type="entry name" value="PKD_dom"/>
</dbReference>
<keyword evidence="4" id="KW-1185">Reference proteome</keyword>